<dbReference type="InterPro" id="IPR051312">
    <property type="entry name" value="Diverse_Substr_Oxidored"/>
</dbReference>
<keyword evidence="2" id="KW-0274">FAD</keyword>
<organism evidence="5 6">
    <name type="scientific">Arundinibacter roseus</name>
    <dbReference type="NCBI Taxonomy" id="2070510"/>
    <lineage>
        <taxon>Bacteria</taxon>
        <taxon>Pseudomonadati</taxon>
        <taxon>Bacteroidota</taxon>
        <taxon>Cytophagia</taxon>
        <taxon>Cytophagales</taxon>
        <taxon>Spirosomataceae</taxon>
        <taxon>Arundinibacter</taxon>
    </lineage>
</organism>
<dbReference type="InterPro" id="IPR016167">
    <property type="entry name" value="FAD-bd_PCMH_sub1"/>
</dbReference>
<dbReference type="SUPFAM" id="SSF56176">
    <property type="entry name" value="FAD-binding/transporter-associated domain-like"/>
    <property type="match status" value="1"/>
</dbReference>
<dbReference type="InterPro" id="IPR016169">
    <property type="entry name" value="FAD-bd_PCMH_sub2"/>
</dbReference>
<keyword evidence="1" id="KW-0285">Flavoprotein</keyword>
<dbReference type="InterPro" id="IPR005107">
    <property type="entry name" value="CO_DH_flav_C"/>
</dbReference>
<proteinExistence type="predicted"/>
<dbReference type="SUPFAM" id="SSF55447">
    <property type="entry name" value="CO dehydrogenase flavoprotein C-terminal domain-like"/>
    <property type="match status" value="1"/>
</dbReference>
<dbReference type="Gene3D" id="3.30.390.50">
    <property type="entry name" value="CO dehydrogenase flavoprotein, C-terminal domain"/>
    <property type="match status" value="1"/>
</dbReference>
<dbReference type="RefSeq" id="WP_132116668.1">
    <property type="nucleotide sequence ID" value="NZ_SMJU01000005.1"/>
</dbReference>
<gene>
    <name evidence="5" type="ORF">EZE20_08865</name>
</gene>
<dbReference type="SMART" id="SM01092">
    <property type="entry name" value="CO_deh_flav_C"/>
    <property type="match status" value="1"/>
</dbReference>
<dbReference type="PROSITE" id="PS51387">
    <property type="entry name" value="FAD_PCMH"/>
    <property type="match status" value="1"/>
</dbReference>
<dbReference type="OrthoDB" id="9814706at2"/>
<dbReference type="Gene3D" id="3.30.43.10">
    <property type="entry name" value="Uridine Diphospho-n-acetylenolpyruvylglucosamine Reductase, domain 2"/>
    <property type="match status" value="1"/>
</dbReference>
<evidence type="ECO:0000259" key="4">
    <source>
        <dbReference type="PROSITE" id="PS51387"/>
    </source>
</evidence>
<evidence type="ECO:0000313" key="6">
    <source>
        <dbReference type="Proteomes" id="UP000295706"/>
    </source>
</evidence>
<dbReference type="GO" id="GO:0071949">
    <property type="term" value="F:FAD binding"/>
    <property type="evidence" value="ECO:0007669"/>
    <property type="project" value="InterPro"/>
</dbReference>
<keyword evidence="6" id="KW-1185">Reference proteome</keyword>
<accession>A0A4R4KDF7</accession>
<evidence type="ECO:0000256" key="2">
    <source>
        <dbReference type="ARBA" id="ARBA00022827"/>
    </source>
</evidence>
<dbReference type="Proteomes" id="UP000295706">
    <property type="component" value="Unassembled WGS sequence"/>
</dbReference>
<reference evidence="5 6" key="1">
    <citation type="submission" date="2019-02" db="EMBL/GenBank/DDBJ databases">
        <title>Arundinibacter roseus gen. nov., sp. nov., a new member of the family Cytophagaceae.</title>
        <authorList>
            <person name="Szuroczki S."/>
            <person name="Khayer B."/>
            <person name="Sproer C."/>
            <person name="Toumi M."/>
            <person name="Szabo A."/>
            <person name="Felfoldi T."/>
            <person name="Schumann P."/>
            <person name="Toth E."/>
        </authorList>
    </citation>
    <scope>NUCLEOTIDE SEQUENCE [LARGE SCALE GENOMIC DNA]</scope>
    <source>
        <strain evidence="5 6">DMA-k-7a</strain>
    </source>
</reference>
<dbReference type="FunFam" id="3.30.465.10:FF:000017">
    <property type="entry name" value="Xanthine dehydrogenase, FAD binding subunit"/>
    <property type="match status" value="1"/>
</dbReference>
<keyword evidence="3" id="KW-0560">Oxidoreductase</keyword>
<feature type="domain" description="FAD-binding PCMH-type" evidence="4">
    <location>
        <begin position="1"/>
        <end position="174"/>
    </location>
</feature>
<dbReference type="GO" id="GO:0016491">
    <property type="term" value="F:oxidoreductase activity"/>
    <property type="evidence" value="ECO:0007669"/>
    <property type="project" value="UniProtKB-KW"/>
</dbReference>
<dbReference type="Pfam" id="PF00941">
    <property type="entry name" value="FAD_binding_5"/>
    <property type="match status" value="1"/>
</dbReference>
<dbReference type="AlphaFoldDB" id="A0A4R4KDF7"/>
<dbReference type="PANTHER" id="PTHR42659">
    <property type="entry name" value="XANTHINE DEHYDROGENASE SUBUNIT C-RELATED"/>
    <property type="match status" value="1"/>
</dbReference>
<dbReference type="InterPro" id="IPR036318">
    <property type="entry name" value="FAD-bd_PCMH-like_sf"/>
</dbReference>
<dbReference type="EMBL" id="SMJU01000005">
    <property type="protein sequence ID" value="TDB65868.1"/>
    <property type="molecule type" value="Genomic_DNA"/>
</dbReference>
<evidence type="ECO:0000313" key="5">
    <source>
        <dbReference type="EMBL" id="TDB65868.1"/>
    </source>
</evidence>
<name>A0A4R4KDF7_9BACT</name>
<evidence type="ECO:0000256" key="3">
    <source>
        <dbReference type="ARBA" id="ARBA00023002"/>
    </source>
</evidence>
<evidence type="ECO:0000256" key="1">
    <source>
        <dbReference type="ARBA" id="ARBA00022630"/>
    </source>
</evidence>
<dbReference type="Pfam" id="PF03450">
    <property type="entry name" value="CO_deh_flav_C"/>
    <property type="match status" value="1"/>
</dbReference>
<dbReference type="InterPro" id="IPR036683">
    <property type="entry name" value="CO_DH_flav_C_dom_sf"/>
</dbReference>
<protein>
    <submittedName>
        <fullName evidence="5">Xanthine dehydrogenase family protein subunit M</fullName>
    </submittedName>
</protein>
<comment type="caution">
    <text evidence="5">The sequence shown here is derived from an EMBL/GenBank/DDBJ whole genome shotgun (WGS) entry which is preliminary data.</text>
</comment>
<dbReference type="Gene3D" id="3.30.465.10">
    <property type="match status" value="1"/>
</dbReference>
<dbReference type="PANTHER" id="PTHR42659:SF2">
    <property type="entry name" value="XANTHINE DEHYDROGENASE SUBUNIT C-RELATED"/>
    <property type="match status" value="1"/>
</dbReference>
<sequence>MISYEFDYTRPDTVEAALDLLDDDSKILAGGHSLIPALKLRLSAPGKLIDIARIPSLKGIKMDGNELVIGAAATHSDILESDLIKQHLPMFAEGAALIGDPMIRHKGTLGGSLAHADPSADWPAMVLAAEGTVVVQSKTGTRSISSDDFFTGFYSTALESGEIITEIRFPIPAEGTKMTYQKFVQPASRFAIVGCAALRHPDGTARVAFTGVADAPFRDTAVENAVGDWSEEALEAAVALTAQGMEFNVDHYASETYRHHLARVYCRKALKALLY</sequence>
<dbReference type="InterPro" id="IPR002346">
    <property type="entry name" value="Mopterin_DH_FAD-bd"/>
</dbReference>
<dbReference type="InterPro" id="IPR016166">
    <property type="entry name" value="FAD-bd_PCMH"/>
</dbReference>